<evidence type="ECO:0000256" key="6">
    <source>
        <dbReference type="ARBA" id="ARBA00022833"/>
    </source>
</evidence>
<keyword evidence="7 8" id="KW-0482">Metalloprotease</keyword>
<feature type="binding site" evidence="8">
    <location>
        <position position="136"/>
    </location>
    <ligand>
        <name>Zn(2+)</name>
        <dbReference type="ChEBI" id="CHEBI:29105"/>
        <note>catalytic</note>
    </ligand>
</feature>
<evidence type="ECO:0000256" key="2">
    <source>
        <dbReference type="ARBA" id="ARBA00022723"/>
    </source>
</evidence>
<dbReference type="HAMAP" id="MF_00997">
    <property type="entry name" value="Protease_BepA"/>
    <property type="match status" value="1"/>
</dbReference>
<feature type="active site" description="Proton donor" evidence="8">
    <location>
        <position position="201"/>
    </location>
</feature>
<dbReference type="CDD" id="cd07333">
    <property type="entry name" value="M48C_bepA_like"/>
    <property type="match status" value="1"/>
</dbReference>
<keyword evidence="5 8" id="KW-0378">Hydrolase</keyword>
<feature type="chain" id="PRO_5009024061" description="Putative beta-barrel assembly-enhancing protease" evidence="8">
    <location>
        <begin position="22"/>
        <end position="491"/>
    </location>
</feature>
<dbReference type="InterPro" id="IPR001915">
    <property type="entry name" value="Peptidase_M48"/>
</dbReference>
<keyword evidence="1 8" id="KW-0645">Protease</keyword>
<comment type="cofactor">
    <cofactor evidence="8">
        <name>Zn(2+)</name>
        <dbReference type="ChEBI" id="CHEBI:29105"/>
    </cofactor>
    <text evidence="8">Binds 1 zinc ion per subunit.</text>
</comment>
<keyword evidence="11" id="KW-1185">Reference proteome</keyword>
<dbReference type="AlphaFoldDB" id="W6M5P2"/>
<proteinExistence type="inferred from homology"/>
<dbReference type="SUPFAM" id="SSF48452">
    <property type="entry name" value="TPR-like"/>
    <property type="match status" value="1"/>
</dbReference>
<dbReference type="InterPro" id="IPR051156">
    <property type="entry name" value="Mito/Outer_Membr_Metalloprot"/>
</dbReference>
<accession>W6M5P2</accession>
<name>W6M5P2_9GAMM</name>
<evidence type="ECO:0000256" key="3">
    <source>
        <dbReference type="ARBA" id="ARBA00022729"/>
    </source>
</evidence>
<keyword evidence="4 8" id="KW-0574">Periplasm</keyword>
<organism evidence="10 11">
    <name type="scientific">Candidatus Competibacter denitrificans Run_A_D11</name>
    <dbReference type="NCBI Taxonomy" id="1400863"/>
    <lineage>
        <taxon>Bacteria</taxon>
        <taxon>Pseudomonadati</taxon>
        <taxon>Pseudomonadota</taxon>
        <taxon>Gammaproteobacteria</taxon>
        <taxon>Candidatus Competibacteraceae</taxon>
        <taxon>Candidatus Competibacter</taxon>
    </lineage>
</organism>
<dbReference type="EC" id="3.4.-.-" evidence="8"/>
<feature type="domain" description="Peptidase M48" evidence="9">
    <location>
        <begin position="68"/>
        <end position="255"/>
    </location>
</feature>
<dbReference type="GO" id="GO:0008270">
    <property type="term" value="F:zinc ion binding"/>
    <property type="evidence" value="ECO:0007669"/>
    <property type="project" value="UniProtKB-UniRule"/>
</dbReference>
<reference evidence="10" key="2">
    <citation type="submission" date="2014-03" db="EMBL/GenBank/DDBJ databases">
        <title>Candidatus Competibacter-lineage genomes retrieved from metagenomes reveal functional metabolic diversity.</title>
        <authorList>
            <person name="McIlroy S.J."/>
            <person name="Albertsen M."/>
            <person name="Andresen E.K."/>
            <person name="Saunders A.M."/>
            <person name="Kristiansen R."/>
            <person name="Stokholm-Bjerregaard M."/>
            <person name="Nielsen K.L."/>
            <person name="Nielsen P.H."/>
        </authorList>
    </citation>
    <scope>NUCLEOTIDE SEQUENCE</scope>
    <source>
        <strain evidence="10">Run_A_D11</strain>
    </source>
</reference>
<protein>
    <recommendedName>
        <fullName evidence="8">Putative beta-barrel assembly-enhancing protease</fullName>
        <ecNumber evidence="8">3.4.-.-</ecNumber>
    </recommendedName>
</protein>
<dbReference type="PANTHER" id="PTHR22726:SF1">
    <property type="entry name" value="METALLOENDOPEPTIDASE OMA1, MITOCHONDRIAL"/>
    <property type="match status" value="1"/>
</dbReference>
<gene>
    <name evidence="10" type="ORF">BN873_100082</name>
</gene>
<evidence type="ECO:0000256" key="8">
    <source>
        <dbReference type="HAMAP-Rule" id="MF_00997"/>
    </source>
</evidence>
<evidence type="ECO:0000256" key="5">
    <source>
        <dbReference type="ARBA" id="ARBA00022801"/>
    </source>
</evidence>
<keyword evidence="3 8" id="KW-0732">Signal</keyword>
<reference evidence="10" key="1">
    <citation type="submission" date="2013-07" db="EMBL/GenBank/DDBJ databases">
        <authorList>
            <person name="McIlroy S."/>
        </authorList>
    </citation>
    <scope>NUCLEOTIDE SEQUENCE [LARGE SCALE GENOMIC DNA]</scope>
    <source>
        <strain evidence="10">Run_A_D11</strain>
    </source>
</reference>
<dbReference type="STRING" id="1400863.BN873_100082"/>
<comment type="similarity">
    <text evidence="8">Belongs to the peptidase M48 family. BepA subfamily.</text>
</comment>
<dbReference type="Proteomes" id="UP000035760">
    <property type="component" value="Unassembled WGS sequence"/>
</dbReference>
<sequence precursor="true">MFQRFLALALSFALAVTPLSAPVAQSILLPDIGDPSQVYVGNNEEQRLGLETMRKLRERDLVIDDVQLNAYLASIGQSIVTYADQNGTPYTFFLVRSGSINAFALPHNFIGINAGLLLATEREDELAGVLAHEIAHVSQRHIVRAIADMRRMALPLAAAMLASAALAAASKQGGQAALVSTMAASAQHQISFTRTNEQEADRVGMRLLAKAGFDPRGMSDFFAKLERLSGSSENRLPEMLLTHPRPESRIADTRDRLEIPSGKKPAVRSRKAYELAKARARVLATDDAQTLIREFETTLAKGNPADETATRYGYALALRQAGRYDEAQQQIERLRKSDPDRLAFRLETAEIALAKGEPERGWRQFEEARALYPDDFVLAMHYGRALAAQGDPRQGLRLLRPHLSRHPNEPQLYATYAQAAQRAGDLTATHATMAEYHYLNGELLPAIEQLELGLRGSGLAPNEEAGLRAKLKQFRAEALAQDLPVPKPVTP</sequence>
<dbReference type="InterPro" id="IPR011990">
    <property type="entry name" value="TPR-like_helical_dom_sf"/>
</dbReference>
<comment type="function">
    <text evidence="8">Functions as both a chaperone and a metalloprotease. Maintains the integrity of the outer membrane by promoting either the assembly or the elimination of outer membrane proteins, depending on their folding state.</text>
</comment>
<evidence type="ECO:0000256" key="4">
    <source>
        <dbReference type="ARBA" id="ARBA00022764"/>
    </source>
</evidence>
<dbReference type="Pfam" id="PF01435">
    <property type="entry name" value="Peptidase_M48"/>
    <property type="match status" value="1"/>
</dbReference>
<dbReference type="RefSeq" id="WP_048670200.1">
    <property type="nucleotide sequence ID" value="NZ_CBTJ020000002.1"/>
</dbReference>
<evidence type="ECO:0000256" key="7">
    <source>
        <dbReference type="ARBA" id="ARBA00023049"/>
    </source>
</evidence>
<evidence type="ECO:0000256" key="1">
    <source>
        <dbReference type="ARBA" id="ARBA00022670"/>
    </source>
</evidence>
<dbReference type="InterPro" id="IPR030873">
    <property type="entry name" value="Protease_BepA"/>
</dbReference>
<evidence type="ECO:0000313" key="10">
    <source>
        <dbReference type="EMBL" id="CDI01070.1"/>
    </source>
</evidence>
<feature type="binding site" evidence="8">
    <location>
        <position position="197"/>
    </location>
    <ligand>
        <name>Zn(2+)</name>
        <dbReference type="ChEBI" id="CHEBI:29105"/>
        <note>catalytic</note>
    </ligand>
</feature>
<keyword evidence="2 8" id="KW-0479">Metal-binding</keyword>
<keyword evidence="6 8" id="KW-0862">Zinc</keyword>
<feature type="signal peptide" evidence="8">
    <location>
        <begin position="1"/>
        <end position="21"/>
    </location>
</feature>
<evidence type="ECO:0000259" key="9">
    <source>
        <dbReference type="Pfam" id="PF01435"/>
    </source>
</evidence>
<feature type="binding site" evidence="8">
    <location>
        <position position="132"/>
    </location>
    <ligand>
        <name>Zn(2+)</name>
        <dbReference type="ChEBI" id="CHEBI:29105"/>
        <note>catalytic</note>
    </ligand>
</feature>
<feature type="active site" evidence="8">
    <location>
        <position position="133"/>
    </location>
</feature>
<dbReference type="GO" id="GO:0042597">
    <property type="term" value="C:periplasmic space"/>
    <property type="evidence" value="ECO:0007669"/>
    <property type="project" value="UniProtKB-SubCell"/>
</dbReference>
<dbReference type="OrthoDB" id="9810445at2"/>
<dbReference type="GO" id="GO:0004222">
    <property type="term" value="F:metalloendopeptidase activity"/>
    <property type="evidence" value="ECO:0007669"/>
    <property type="project" value="InterPro"/>
</dbReference>
<dbReference type="Gene3D" id="1.25.40.10">
    <property type="entry name" value="Tetratricopeptide repeat domain"/>
    <property type="match status" value="1"/>
</dbReference>
<evidence type="ECO:0000313" key="11">
    <source>
        <dbReference type="Proteomes" id="UP000035760"/>
    </source>
</evidence>
<comment type="caution">
    <text evidence="10">The sequence shown here is derived from an EMBL/GenBank/DDBJ whole genome shotgun (WGS) entry which is preliminary data.</text>
</comment>
<dbReference type="GO" id="GO:0016020">
    <property type="term" value="C:membrane"/>
    <property type="evidence" value="ECO:0007669"/>
    <property type="project" value="InterPro"/>
</dbReference>
<dbReference type="EMBL" id="CBTJ020000002">
    <property type="protein sequence ID" value="CDI01070.1"/>
    <property type="molecule type" value="Genomic_DNA"/>
</dbReference>
<comment type="subcellular location">
    <subcellularLocation>
        <location evidence="8">Periplasm</location>
    </subcellularLocation>
</comment>
<dbReference type="PANTHER" id="PTHR22726">
    <property type="entry name" value="METALLOENDOPEPTIDASE OMA1"/>
    <property type="match status" value="1"/>
</dbReference>
<dbReference type="GO" id="GO:0051603">
    <property type="term" value="P:proteolysis involved in protein catabolic process"/>
    <property type="evidence" value="ECO:0007669"/>
    <property type="project" value="TreeGrafter"/>
</dbReference>
<dbReference type="Gene3D" id="3.30.2010.10">
    <property type="entry name" value="Metalloproteases ('zincins'), catalytic domain"/>
    <property type="match status" value="1"/>
</dbReference>